<dbReference type="PANTHER" id="PTHR15698">
    <property type="entry name" value="PROTEIN CBG15099"/>
    <property type="match status" value="1"/>
</dbReference>
<name>A0AAD9NAB5_9ANNE</name>
<gene>
    <name evidence="2" type="ORF">LSH36_119g08019</name>
</gene>
<reference evidence="2" key="1">
    <citation type="journal article" date="2023" name="Mol. Biol. Evol.">
        <title>Third-Generation Sequencing Reveals the Adaptive Role of the Epigenome in Three Deep-Sea Polychaetes.</title>
        <authorList>
            <person name="Perez M."/>
            <person name="Aroh O."/>
            <person name="Sun Y."/>
            <person name="Lan Y."/>
            <person name="Juniper S.K."/>
            <person name="Young C.R."/>
            <person name="Angers B."/>
            <person name="Qian P.Y."/>
        </authorList>
    </citation>
    <scope>NUCLEOTIDE SEQUENCE</scope>
    <source>
        <strain evidence="2">P08H-3</strain>
    </source>
</reference>
<dbReference type="PANTHER" id="PTHR15698:SF10">
    <property type="entry name" value="PHYTANOYL-COA HYDROXYLASE-INTERACTING PROTEIN-LIKE C-TERMINAL DOMAIN-CONTAINING PROTEIN"/>
    <property type="match status" value="1"/>
</dbReference>
<comment type="caution">
    <text evidence="2">The sequence shown here is derived from an EMBL/GenBank/DDBJ whole genome shotgun (WGS) entry which is preliminary data.</text>
</comment>
<dbReference type="Proteomes" id="UP001208570">
    <property type="component" value="Unassembled WGS sequence"/>
</dbReference>
<evidence type="ECO:0000313" key="3">
    <source>
        <dbReference type="Proteomes" id="UP001208570"/>
    </source>
</evidence>
<protein>
    <recommendedName>
        <fullName evidence="1">Phytanoyl-CoA hydroxylase-interacting protein-like C-terminal domain-containing protein</fullName>
    </recommendedName>
</protein>
<proteinExistence type="predicted"/>
<evidence type="ECO:0000259" key="1">
    <source>
        <dbReference type="Pfam" id="PF19281"/>
    </source>
</evidence>
<sequence length="227" mass="26280">MAAFSQDQLSDLREKAIRYIEEGHGRMKPCRKLFRDKTENYYADILKSTGIMETYEKDLHGDQRSPANVEKLKGLFFGIIANKKDRKSIYGPKRFSFDVTNLIDANTRLYFTDFYCVPGKNHPRPHYVSLVITRKGSEADRFCQIHLLSLIMDDNRFFKVLDIERNVAEVIQCDNLHVELYHTEDVNVADMLQNKKASLGGVKMKRGMTGKRQPKLKSPECSYCNLD</sequence>
<accession>A0AAD9NAB5</accession>
<keyword evidence="3" id="KW-1185">Reference proteome</keyword>
<dbReference type="AlphaFoldDB" id="A0AAD9NAB5"/>
<dbReference type="EMBL" id="JAODUP010000119">
    <property type="protein sequence ID" value="KAK2161288.1"/>
    <property type="molecule type" value="Genomic_DNA"/>
</dbReference>
<dbReference type="Pfam" id="PF19281">
    <property type="entry name" value="PHYHIP_C"/>
    <property type="match status" value="1"/>
</dbReference>
<dbReference type="InterPro" id="IPR045545">
    <property type="entry name" value="PHYIP/PHIPL_C"/>
</dbReference>
<feature type="domain" description="Phytanoyl-CoA hydroxylase-interacting protein-like C-terminal" evidence="1">
    <location>
        <begin position="16"/>
        <end position="226"/>
    </location>
</feature>
<evidence type="ECO:0000313" key="2">
    <source>
        <dbReference type="EMBL" id="KAK2161288.1"/>
    </source>
</evidence>
<dbReference type="InterPro" id="IPR042868">
    <property type="entry name" value="PHYHIP/PHYHIPL"/>
</dbReference>
<organism evidence="2 3">
    <name type="scientific">Paralvinella palmiformis</name>
    <dbReference type="NCBI Taxonomy" id="53620"/>
    <lineage>
        <taxon>Eukaryota</taxon>
        <taxon>Metazoa</taxon>
        <taxon>Spiralia</taxon>
        <taxon>Lophotrochozoa</taxon>
        <taxon>Annelida</taxon>
        <taxon>Polychaeta</taxon>
        <taxon>Sedentaria</taxon>
        <taxon>Canalipalpata</taxon>
        <taxon>Terebellida</taxon>
        <taxon>Terebelliformia</taxon>
        <taxon>Alvinellidae</taxon>
        <taxon>Paralvinella</taxon>
    </lineage>
</organism>